<evidence type="ECO:0000313" key="1">
    <source>
        <dbReference type="EMBL" id="WVZ01220.1"/>
    </source>
</evidence>
<keyword evidence="2" id="KW-1185">Reference proteome</keyword>
<protein>
    <submittedName>
        <fullName evidence="1">Uncharacterized protein</fullName>
    </submittedName>
</protein>
<proteinExistence type="predicted"/>
<evidence type="ECO:0000313" key="2">
    <source>
        <dbReference type="Proteomes" id="UP001374535"/>
    </source>
</evidence>
<reference evidence="1 2" key="1">
    <citation type="journal article" date="2023" name="Life. Sci Alliance">
        <title>Evolutionary insights into 3D genome organization and epigenetic landscape of Vigna mungo.</title>
        <authorList>
            <person name="Junaid A."/>
            <person name="Singh B."/>
            <person name="Bhatia S."/>
        </authorList>
    </citation>
    <scope>NUCLEOTIDE SEQUENCE [LARGE SCALE GENOMIC DNA]</scope>
    <source>
        <strain evidence="1">Urdbean</strain>
    </source>
</reference>
<dbReference type="Proteomes" id="UP001374535">
    <property type="component" value="Chromosome 8"/>
</dbReference>
<dbReference type="AlphaFoldDB" id="A0AAQ3N2E5"/>
<gene>
    <name evidence="1" type="ORF">V8G54_027289</name>
</gene>
<sequence>MLDVRFELVYDVYCDMATAQIGERSSRQTPAVHNNNWSQALKASDWHIEGAFDFFYSQPQLKTFTDSRHLEELYNRYKAAVDNDELQGANPHLKDGWVMGPILAERYKLHGLPYLCGLNCHT</sequence>
<accession>A0AAQ3N2E5</accession>
<dbReference type="EMBL" id="CP144693">
    <property type="protein sequence ID" value="WVZ01220.1"/>
    <property type="molecule type" value="Genomic_DNA"/>
</dbReference>
<organism evidence="1 2">
    <name type="scientific">Vigna mungo</name>
    <name type="common">Black gram</name>
    <name type="synonym">Phaseolus mungo</name>
    <dbReference type="NCBI Taxonomy" id="3915"/>
    <lineage>
        <taxon>Eukaryota</taxon>
        <taxon>Viridiplantae</taxon>
        <taxon>Streptophyta</taxon>
        <taxon>Embryophyta</taxon>
        <taxon>Tracheophyta</taxon>
        <taxon>Spermatophyta</taxon>
        <taxon>Magnoliopsida</taxon>
        <taxon>eudicotyledons</taxon>
        <taxon>Gunneridae</taxon>
        <taxon>Pentapetalae</taxon>
        <taxon>rosids</taxon>
        <taxon>fabids</taxon>
        <taxon>Fabales</taxon>
        <taxon>Fabaceae</taxon>
        <taxon>Papilionoideae</taxon>
        <taxon>50 kb inversion clade</taxon>
        <taxon>NPAAA clade</taxon>
        <taxon>indigoferoid/millettioid clade</taxon>
        <taxon>Phaseoleae</taxon>
        <taxon>Vigna</taxon>
    </lineage>
</organism>
<name>A0AAQ3N2E5_VIGMU</name>